<accession>A0A1G7CYS4</accession>
<dbReference type="InterPro" id="IPR036010">
    <property type="entry name" value="2Fe-2S_ferredoxin-like_sf"/>
</dbReference>
<dbReference type="Proteomes" id="UP000198925">
    <property type="component" value="Unassembled WGS sequence"/>
</dbReference>
<sequence>MLEAILLIRRGTAGEPPRHEAFTLAFEPGESVLDGLRRLREGADPSLAFRYACLNANACKECMMLLDGRVIYACTARLEPRRMQLDPLPNKPLLRDLATAIAPPDERLPSD</sequence>
<dbReference type="SUPFAM" id="SSF54292">
    <property type="entry name" value="2Fe-2S ferredoxin-like"/>
    <property type="match status" value="1"/>
</dbReference>
<proteinExistence type="inferred from homology"/>
<evidence type="ECO:0000256" key="3">
    <source>
        <dbReference type="ARBA" id="ARBA00012792"/>
    </source>
</evidence>
<dbReference type="InterPro" id="IPR025192">
    <property type="entry name" value="Succ_DH/fum_Rdtase_N"/>
</dbReference>
<evidence type="ECO:0000313" key="6">
    <source>
        <dbReference type="EMBL" id="SDE44429.1"/>
    </source>
</evidence>
<comment type="cofactor">
    <cofactor evidence="1">
        <name>[3Fe-4S] cluster</name>
        <dbReference type="ChEBI" id="CHEBI:21137"/>
    </cofactor>
</comment>
<dbReference type="Pfam" id="PF13085">
    <property type="entry name" value="Fer2_3"/>
    <property type="match status" value="1"/>
</dbReference>
<evidence type="ECO:0000313" key="7">
    <source>
        <dbReference type="Proteomes" id="UP000198925"/>
    </source>
</evidence>
<reference evidence="6 7" key="1">
    <citation type="submission" date="2016-10" db="EMBL/GenBank/DDBJ databases">
        <authorList>
            <person name="de Groot N.N."/>
        </authorList>
    </citation>
    <scope>NUCLEOTIDE SEQUENCE [LARGE SCALE GENOMIC DNA]</scope>
    <source>
        <strain evidence="6 7">CPCC 100156</strain>
    </source>
</reference>
<dbReference type="InterPro" id="IPR012675">
    <property type="entry name" value="Beta-grasp_dom_sf"/>
</dbReference>
<protein>
    <recommendedName>
        <fullName evidence="3">succinate dehydrogenase</fullName>
        <ecNumber evidence="3">1.3.5.1</ecNumber>
    </recommendedName>
</protein>
<feature type="domain" description="Succinate dehydogenase/fumarate reductase N-terminal" evidence="5">
    <location>
        <begin position="14"/>
        <end position="98"/>
    </location>
</feature>
<evidence type="ECO:0000256" key="2">
    <source>
        <dbReference type="ARBA" id="ARBA00009433"/>
    </source>
</evidence>
<dbReference type="Gene3D" id="3.10.20.30">
    <property type="match status" value="1"/>
</dbReference>
<dbReference type="GO" id="GO:0008177">
    <property type="term" value="F:succinate dehydrogenase (quinone) activity"/>
    <property type="evidence" value="ECO:0007669"/>
    <property type="project" value="UniProtKB-EC"/>
</dbReference>
<dbReference type="STRING" id="938405.SAMN02927895_05717"/>
<dbReference type="EC" id="1.3.5.1" evidence="3"/>
<keyword evidence="7" id="KW-1185">Reference proteome</keyword>
<evidence type="ECO:0000259" key="5">
    <source>
        <dbReference type="Pfam" id="PF13085"/>
    </source>
</evidence>
<dbReference type="GO" id="GO:0009055">
    <property type="term" value="F:electron transfer activity"/>
    <property type="evidence" value="ECO:0007669"/>
    <property type="project" value="InterPro"/>
</dbReference>
<dbReference type="EMBL" id="FMZX01000037">
    <property type="protein sequence ID" value="SDE44429.1"/>
    <property type="molecule type" value="Genomic_DNA"/>
</dbReference>
<name>A0A1G7CYS4_9PROT</name>
<evidence type="ECO:0000256" key="1">
    <source>
        <dbReference type="ARBA" id="ARBA00001927"/>
    </source>
</evidence>
<dbReference type="AlphaFoldDB" id="A0A1G7CYS4"/>
<comment type="similarity">
    <text evidence="2">Belongs to the succinate dehydrogenase/fumarate reductase iron-sulfur protein family.</text>
</comment>
<dbReference type="GO" id="GO:0051536">
    <property type="term" value="F:iron-sulfur cluster binding"/>
    <property type="evidence" value="ECO:0007669"/>
    <property type="project" value="InterPro"/>
</dbReference>
<organism evidence="6 7">
    <name type="scientific">Belnapia rosea</name>
    <dbReference type="NCBI Taxonomy" id="938405"/>
    <lineage>
        <taxon>Bacteria</taxon>
        <taxon>Pseudomonadati</taxon>
        <taxon>Pseudomonadota</taxon>
        <taxon>Alphaproteobacteria</taxon>
        <taxon>Acetobacterales</taxon>
        <taxon>Roseomonadaceae</taxon>
        <taxon>Belnapia</taxon>
    </lineage>
</organism>
<evidence type="ECO:0000256" key="4">
    <source>
        <dbReference type="ARBA" id="ARBA00034078"/>
    </source>
</evidence>
<dbReference type="RefSeq" id="WP_245704962.1">
    <property type="nucleotide sequence ID" value="NZ_FMXZ01000063.1"/>
</dbReference>
<comment type="cofactor">
    <cofactor evidence="4">
        <name>[2Fe-2S] cluster</name>
        <dbReference type="ChEBI" id="CHEBI:190135"/>
    </cofactor>
</comment>
<gene>
    <name evidence="6" type="ORF">SAMN04487779_103718</name>
</gene>